<keyword evidence="7 8" id="KW-0472">Membrane</keyword>
<dbReference type="AlphaFoldDB" id="H9ULP2"/>
<dbReference type="KEGG" id="sfc:Spiaf_2404"/>
<keyword evidence="4" id="KW-0547">Nucleotide-binding</keyword>
<dbReference type="Gene3D" id="3.40.50.300">
    <property type="entry name" value="P-loop containing nucleotide triphosphate hydrolases"/>
    <property type="match status" value="1"/>
</dbReference>
<dbReference type="PROSITE" id="PS00211">
    <property type="entry name" value="ABC_TRANSPORTER_1"/>
    <property type="match status" value="1"/>
</dbReference>
<dbReference type="Proteomes" id="UP000007383">
    <property type="component" value="Chromosome"/>
</dbReference>
<dbReference type="InterPro" id="IPR003593">
    <property type="entry name" value="AAA+_ATPase"/>
</dbReference>
<feature type="transmembrane region" description="Helical" evidence="8">
    <location>
        <begin position="97"/>
        <end position="117"/>
    </location>
</feature>
<dbReference type="Gene3D" id="1.10.3720.10">
    <property type="entry name" value="MetI-like"/>
    <property type="match status" value="1"/>
</dbReference>
<evidence type="ECO:0000256" key="3">
    <source>
        <dbReference type="ARBA" id="ARBA00022692"/>
    </source>
</evidence>
<dbReference type="SMART" id="SM00382">
    <property type="entry name" value="AAA"/>
    <property type="match status" value="1"/>
</dbReference>
<dbReference type="EMBL" id="CP003282">
    <property type="protein sequence ID" value="AFG38435.1"/>
    <property type="molecule type" value="Genomic_DNA"/>
</dbReference>
<dbReference type="PROSITE" id="PS50928">
    <property type="entry name" value="ABC_TM1"/>
    <property type="match status" value="1"/>
</dbReference>
<dbReference type="SUPFAM" id="SSF161098">
    <property type="entry name" value="MetI-like"/>
    <property type="match status" value="1"/>
</dbReference>
<comment type="subcellular location">
    <subcellularLocation>
        <location evidence="1 8">Cell membrane</location>
        <topology evidence="1 8">Multi-pass membrane protein</topology>
    </subcellularLocation>
</comment>
<feature type="domain" description="ABC transmembrane type-1" evidence="10">
    <location>
        <begin position="59"/>
        <end position="239"/>
    </location>
</feature>
<reference evidence="12" key="1">
    <citation type="journal article" date="2013" name="Stand. Genomic Sci.">
        <title>Complete genome sequence of the halophilic bacterium Spirochaeta africana type strain (Z-7692(T)) from the alkaline Lake Magadi in the East African Rift.</title>
        <authorList>
            <person name="Liolos K."/>
            <person name="Abt B."/>
            <person name="Scheuner C."/>
            <person name="Teshima H."/>
            <person name="Held B."/>
            <person name="Lapidus A."/>
            <person name="Nolan M."/>
            <person name="Lucas S."/>
            <person name="Deshpande S."/>
            <person name="Cheng J.F."/>
            <person name="Tapia R."/>
            <person name="Goodwin L.A."/>
            <person name="Pitluck S."/>
            <person name="Pagani I."/>
            <person name="Ivanova N."/>
            <person name="Mavromatis K."/>
            <person name="Mikhailova N."/>
            <person name="Huntemann M."/>
            <person name="Pati A."/>
            <person name="Chen A."/>
            <person name="Palaniappan K."/>
            <person name="Land M."/>
            <person name="Rohde M."/>
            <person name="Tindall B.J."/>
            <person name="Detter J.C."/>
            <person name="Goker M."/>
            <person name="Bristow J."/>
            <person name="Eisen J.A."/>
            <person name="Markowitz V."/>
            <person name="Hugenholtz P."/>
            <person name="Woyke T."/>
            <person name="Klenk H.P."/>
            <person name="Kyrpides N.C."/>
        </authorList>
    </citation>
    <scope>NUCLEOTIDE SEQUENCE</scope>
    <source>
        <strain evidence="12">ATCC 700263 / DSM 8902 / Z-7692</strain>
    </source>
</reference>
<feature type="transmembrane region" description="Helical" evidence="8">
    <location>
        <begin position="221"/>
        <end position="242"/>
    </location>
</feature>
<keyword evidence="2 8" id="KW-0813">Transport</keyword>
<evidence type="ECO:0000256" key="7">
    <source>
        <dbReference type="ARBA" id="ARBA00023136"/>
    </source>
</evidence>
<dbReference type="STRING" id="889378.Spiaf_2404"/>
<evidence type="ECO:0000256" key="4">
    <source>
        <dbReference type="ARBA" id="ARBA00022741"/>
    </source>
</evidence>
<dbReference type="PANTHER" id="PTHR42788:SF19">
    <property type="entry name" value="ALIPHATIC SULFONATES IMPORT ATP-BINDING PROTEIN SSUB 2"/>
    <property type="match status" value="1"/>
</dbReference>
<dbReference type="InterPro" id="IPR035906">
    <property type="entry name" value="MetI-like_sf"/>
</dbReference>
<keyword evidence="6 8" id="KW-1133">Transmembrane helix</keyword>
<dbReference type="InterPro" id="IPR050166">
    <property type="entry name" value="ABC_transporter_ATP-bind"/>
</dbReference>
<evidence type="ECO:0000256" key="1">
    <source>
        <dbReference type="ARBA" id="ARBA00004651"/>
    </source>
</evidence>
<dbReference type="RefSeq" id="WP_014456417.1">
    <property type="nucleotide sequence ID" value="NC_017098.1"/>
</dbReference>
<dbReference type="OrthoDB" id="6198786at2"/>
<keyword evidence="12" id="KW-1185">Reference proteome</keyword>
<dbReference type="GO" id="GO:0016887">
    <property type="term" value="F:ATP hydrolysis activity"/>
    <property type="evidence" value="ECO:0007669"/>
    <property type="project" value="InterPro"/>
</dbReference>
<feature type="domain" description="ABC transporter" evidence="9">
    <location>
        <begin position="277"/>
        <end position="497"/>
    </location>
</feature>
<dbReference type="PANTHER" id="PTHR42788">
    <property type="entry name" value="TAURINE IMPORT ATP-BINDING PROTEIN-RELATED"/>
    <property type="match status" value="1"/>
</dbReference>
<evidence type="ECO:0000259" key="10">
    <source>
        <dbReference type="PROSITE" id="PS50928"/>
    </source>
</evidence>
<dbReference type="PROSITE" id="PS50893">
    <property type="entry name" value="ABC_TRANSPORTER_2"/>
    <property type="match status" value="1"/>
</dbReference>
<dbReference type="GO" id="GO:0005524">
    <property type="term" value="F:ATP binding"/>
    <property type="evidence" value="ECO:0007669"/>
    <property type="project" value="UniProtKB-KW"/>
</dbReference>
<keyword evidence="3 8" id="KW-0812">Transmembrane</keyword>
<feature type="transmembrane region" description="Helical" evidence="8">
    <location>
        <begin position="164"/>
        <end position="189"/>
    </location>
</feature>
<evidence type="ECO:0000259" key="9">
    <source>
        <dbReference type="PROSITE" id="PS50893"/>
    </source>
</evidence>
<evidence type="ECO:0000313" key="11">
    <source>
        <dbReference type="EMBL" id="AFG38435.1"/>
    </source>
</evidence>
<dbReference type="SUPFAM" id="SSF52540">
    <property type="entry name" value="P-loop containing nucleoside triphosphate hydrolases"/>
    <property type="match status" value="1"/>
</dbReference>
<evidence type="ECO:0000256" key="6">
    <source>
        <dbReference type="ARBA" id="ARBA00022989"/>
    </source>
</evidence>
<evidence type="ECO:0000256" key="5">
    <source>
        <dbReference type="ARBA" id="ARBA00022840"/>
    </source>
</evidence>
<accession>H9ULP2</accession>
<dbReference type="GO" id="GO:0005886">
    <property type="term" value="C:plasma membrane"/>
    <property type="evidence" value="ECO:0007669"/>
    <property type="project" value="UniProtKB-SubCell"/>
</dbReference>
<keyword evidence="5" id="KW-0067">ATP-binding</keyword>
<protein>
    <submittedName>
        <fullName evidence="11">ABC-type nitrate/sulfonate/bicarbonate transport system, ATPase component</fullName>
    </submittedName>
</protein>
<dbReference type="InterPro" id="IPR003439">
    <property type="entry name" value="ABC_transporter-like_ATP-bd"/>
</dbReference>
<name>H9ULP2_SPIAZ</name>
<dbReference type="HOGENOM" id="CLU_042243_0_0_12"/>
<dbReference type="eggNOG" id="COG0600">
    <property type="taxonomic scope" value="Bacteria"/>
</dbReference>
<evidence type="ECO:0000256" key="8">
    <source>
        <dbReference type="RuleBase" id="RU363032"/>
    </source>
</evidence>
<proteinExistence type="inferred from homology"/>
<sequence>MTLGGTRQQKAGLIGTAVLLLIWGAAAAAVGREVLVPGPLRVLQEVGRLLQDPRTPGLVAGTVVRWLSAFLLAGLLGITTGSLGYRHSWFADGIRPLVILIRAIPVIAIILIALVWLPLSRVGVLVGLLVAYPLIHQGVLDGLRSIDPALLEMSRIFRVSLPRAIALIYLPGSLPLVLSTLTAAVGMSWKAVIAAEVLSQPARAIGTALQTAKLYIDTPQVFAWTVIAVSLAALVDGLLLLIDRRLYLRQNRPPTETHSDNSSQETARLPAVTPVAVQVEQLAFSYDTTVVFDALDLDIQPGEITVIFGPSGCGKTTLLRLIAGTLAPAQGHIHRSDHQRPATSFVFQEPRLLPWATIRRNLEPACEHLPRRIRRQGMHAMLQQVRVALPDSYPEQLSGGMQQRINLARGFLHPAGLICLDEPFANQDGATRTELLQLTLSLHRSCRPTMLWITHDPQEAMTVADRIVLLSTPGTTGTRILADYRLTGAPPAQREVVRQAIANRSES</sequence>
<evidence type="ECO:0000313" key="12">
    <source>
        <dbReference type="Proteomes" id="UP000007383"/>
    </source>
</evidence>
<dbReference type="Pfam" id="PF00005">
    <property type="entry name" value="ABC_tran"/>
    <property type="match status" value="1"/>
</dbReference>
<dbReference type="eggNOG" id="COG1116">
    <property type="taxonomic scope" value="Bacteria"/>
</dbReference>
<feature type="transmembrane region" description="Helical" evidence="8">
    <location>
        <begin position="63"/>
        <end position="85"/>
    </location>
</feature>
<dbReference type="PATRIC" id="fig|889378.3.peg.2378"/>
<evidence type="ECO:0000256" key="2">
    <source>
        <dbReference type="ARBA" id="ARBA00022448"/>
    </source>
</evidence>
<dbReference type="GO" id="GO:0055085">
    <property type="term" value="P:transmembrane transport"/>
    <property type="evidence" value="ECO:0007669"/>
    <property type="project" value="InterPro"/>
</dbReference>
<dbReference type="InterPro" id="IPR017871">
    <property type="entry name" value="ABC_transporter-like_CS"/>
</dbReference>
<dbReference type="Pfam" id="PF00528">
    <property type="entry name" value="BPD_transp_1"/>
    <property type="match status" value="1"/>
</dbReference>
<comment type="similarity">
    <text evidence="8">Belongs to the binding-protein-dependent transport system permease family.</text>
</comment>
<feature type="transmembrane region" description="Helical" evidence="8">
    <location>
        <begin position="123"/>
        <end position="143"/>
    </location>
</feature>
<organism evidence="11 12">
    <name type="scientific">Spirochaeta africana (strain ATCC 700263 / DSM 8902 / Z-7692)</name>
    <dbReference type="NCBI Taxonomy" id="889378"/>
    <lineage>
        <taxon>Bacteria</taxon>
        <taxon>Pseudomonadati</taxon>
        <taxon>Spirochaetota</taxon>
        <taxon>Spirochaetia</taxon>
        <taxon>Spirochaetales</taxon>
        <taxon>Spirochaetaceae</taxon>
        <taxon>Spirochaeta</taxon>
    </lineage>
</organism>
<gene>
    <name evidence="11" type="ordered locus">Spiaf_2404</name>
</gene>
<dbReference type="InterPro" id="IPR027417">
    <property type="entry name" value="P-loop_NTPase"/>
</dbReference>
<dbReference type="InterPro" id="IPR000515">
    <property type="entry name" value="MetI-like"/>
</dbReference>